<evidence type="ECO:0000259" key="3">
    <source>
        <dbReference type="SMART" id="SM00822"/>
    </source>
</evidence>
<dbReference type="PROSITE" id="PS00061">
    <property type="entry name" value="ADH_SHORT"/>
    <property type="match status" value="1"/>
</dbReference>
<dbReference type="InterPro" id="IPR057326">
    <property type="entry name" value="KR_dom"/>
</dbReference>
<protein>
    <submittedName>
        <fullName evidence="4">SDR family oxidoreductase</fullName>
    </submittedName>
</protein>
<dbReference type="PANTHER" id="PTHR43639">
    <property type="entry name" value="OXIDOREDUCTASE, SHORT-CHAIN DEHYDROGENASE/REDUCTASE FAMILY (AFU_ORTHOLOGUE AFUA_5G02870)"/>
    <property type="match status" value="1"/>
</dbReference>
<keyword evidence="2" id="KW-0560">Oxidoreductase</keyword>
<proteinExistence type="inferred from homology"/>
<dbReference type="InterPro" id="IPR002347">
    <property type="entry name" value="SDR_fam"/>
</dbReference>
<feature type="domain" description="Ketoreductase" evidence="3">
    <location>
        <begin position="8"/>
        <end position="187"/>
    </location>
</feature>
<dbReference type="GO" id="GO:0016491">
    <property type="term" value="F:oxidoreductase activity"/>
    <property type="evidence" value="ECO:0007669"/>
    <property type="project" value="UniProtKB-KW"/>
</dbReference>
<accession>A0A7Y6N3E1</accession>
<gene>
    <name evidence="4" type="ORF">G5S42_31850</name>
</gene>
<comment type="similarity">
    <text evidence="1">Belongs to the short-chain dehydrogenases/reductases (SDR) family.</text>
</comment>
<dbReference type="InterPro" id="IPR036291">
    <property type="entry name" value="NAD(P)-bd_dom_sf"/>
</dbReference>
<dbReference type="FunFam" id="3.40.50.720:FF:000084">
    <property type="entry name" value="Short-chain dehydrogenase reductase"/>
    <property type="match status" value="1"/>
</dbReference>
<evidence type="ECO:0000313" key="5">
    <source>
        <dbReference type="Proteomes" id="UP000594380"/>
    </source>
</evidence>
<dbReference type="PRINTS" id="PR00081">
    <property type="entry name" value="GDHRDH"/>
</dbReference>
<dbReference type="AlphaFoldDB" id="A0A7Y6N3E1"/>
<dbReference type="SMART" id="SM00822">
    <property type="entry name" value="PKS_KR"/>
    <property type="match status" value="1"/>
</dbReference>
<reference evidence="4 5" key="1">
    <citation type="submission" date="2020-02" db="EMBL/GenBank/DDBJ databases">
        <title>Paraburkholderia simonii sp. nov. and Paraburkholderia youngii sp. nov. Brazilian and Mexican Mimosa-associated rhizobia.</title>
        <authorList>
            <person name="Mavima L."/>
            <person name="Beukes C.W."/>
            <person name="Chan W.Y."/>
            <person name="Palmer M."/>
            <person name="De Meyer S.E."/>
            <person name="James E.K."/>
            <person name="Venter S.N."/>
            <person name="Steenkamp E.T."/>
        </authorList>
    </citation>
    <scope>NUCLEOTIDE SEQUENCE [LARGE SCALE GENOMIC DNA]</scope>
    <source>
        <strain evidence="4 5">JPY169</strain>
    </source>
</reference>
<name>A0A7Y6N3E1_9BURK</name>
<dbReference type="SUPFAM" id="SSF51735">
    <property type="entry name" value="NAD(P)-binding Rossmann-fold domains"/>
    <property type="match status" value="1"/>
</dbReference>
<evidence type="ECO:0000256" key="2">
    <source>
        <dbReference type="ARBA" id="ARBA00023002"/>
    </source>
</evidence>
<dbReference type="RefSeq" id="WP_176110775.1">
    <property type="nucleotide sequence ID" value="NZ_JAALDK010000002.1"/>
</dbReference>
<comment type="caution">
    <text evidence="4">The sequence shown here is derived from an EMBL/GenBank/DDBJ whole genome shotgun (WGS) entry which is preliminary data.</text>
</comment>
<evidence type="ECO:0000313" key="4">
    <source>
        <dbReference type="EMBL" id="NUY04201.1"/>
    </source>
</evidence>
<organism evidence="4 5">
    <name type="scientific">Paraburkholderia youngii</name>
    <dbReference type="NCBI Taxonomy" id="2782701"/>
    <lineage>
        <taxon>Bacteria</taxon>
        <taxon>Pseudomonadati</taxon>
        <taxon>Pseudomonadota</taxon>
        <taxon>Betaproteobacteria</taxon>
        <taxon>Burkholderiales</taxon>
        <taxon>Burkholderiaceae</taxon>
        <taxon>Paraburkholderia</taxon>
    </lineage>
</organism>
<dbReference type="GeneID" id="301104952"/>
<evidence type="ECO:0000256" key="1">
    <source>
        <dbReference type="ARBA" id="ARBA00006484"/>
    </source>
</evidence>
<dbReference type="Proteomes" id="UP000594380">
    <property type="component" value="Unassembled WGS sequence"/>
</dbReference>
<sequence length="249" mass="25400">MSTNLHGKTALVTGASRGIGRATALALAAAGARVLVHFGSDEKAANSVVEAIRASGGSADKVAADLSAANGPHELARQVRGLIGERLNILVANAGISKASSIAETTVEDFDRLFAVNVRAPYFLVQQLLPVLGEGSSVVLLSSLAARASVGNLSAYAASKGAIDTLVKHFAAALGERGIRVNAIAPGVVETDMSNFAKTDAGRDFTLGIQALKRVAQPDDIAGAALFLASDAARWVTGDTLRVDGGSKL</sequence>
<dbReference type="PANTHER" id="PTHR43639:SF1">
    <property type="entry name" value="SHORT-CHAIN DEHYDROGENASE_REDUCTASE FAMILY PROTEIN"/>
    <property type="match status" value="1"/>
</dbReference>
<dbReference type="EMBL" id="JAALDK010000002">
    <property type="protein sequence ID" value="NUY04201.1"/>
    <property type="molecule type" value="Genomic_DNA"/>
</dbReference>
<dbReference type="Pfam" id="PF13561">
    <property type="entry name" value="adh_short_C2"/>
    <property type="match status" value="1"/>
</dbReference>
<dbReference type="Gene3D" id="3.40.50.720">
    <property type="entry name" value="NAD(P)-binding Rossmann-like Domain"/>
    <property type="match status" value="1"/>
</dbReference>
<dbReference type="InterPro" id="IPR020904">
    <property type="entry name" value="Sc_DH/Rdtase_CS"/>
</dbReference>